<accession>A0AAE8C441</accession>
<dbReference type="Proteomes" id="UP000828645">
    <property type="component" value="Segment"/>
</dbReference>
<organism evidence="1 2">
    <name type="scientific">Escherichia phage vB_EcoP-UTI89UKE2</name>
    <dbReference type="NCBI Taxonomy" id="2865826"/>
    <lineage>
        <taxon>Viruses</taxon>
        <taxon>Duplodnaviria</taxon>
        <taxon>Heunggongvirae</taxon>
        <taxon>Uroviricota</taxon>
        <taxon>Caudoviricetes</taxon>
        <taxon>Autographivirales</taxon>
        <taxon>Autosignataviridae</taxon>
        <taxon>Molineuxvirinae</taxon>
        <taxon>Vectrevirus</taxon>
        <taxon>Vectrevirus PUTI89UKE2</taxon>
    </lineage>
</organism>
<dbReference type="InterPro" id="IPR029052">
    <property type="entry name" value="Metallo-depent_PP-like"/>
</dbReference>
<reference evidence="1 2" key="1">
    <citation type="submission" date="2021-05" db="EMBL/GenBank/DDBJ databases">
        <title>Naturally bred epsilon2 phages have an improved host range and effectivity in uropathogenic E. coli over their ancestor phages.</title>
        <authorList>
            <person name="Saez D."/>
            <person name="Loose M."/>
            <person name="Mutti M."/>
            <person name="Visram Z."/>
            <person name="Hitzenhammer E."/>
            <person name="Dippel D."/>
            <person name="Tisakova L."/>
            <person name="Schertler S."/>
            <person name="Wittmann J."/>
            <person name="Corsini L."/>
            <person name="Wagenlehner F."/>
        </authorList>
    </citation>
    <scope>NUCLEOTIDE SEQUENCE [LARGE SCALE GENOMIC DNA]</scope>
</reference>
<evidence type="ECO:0000313" key="1">
    <source>
        <dbReference type="EMBL" id="QZI84557.1"/>
    </source>
</evidence>
<protein>
    <submittedName>
        <fullName evidence="1">Phosphoesterase</fullName>
    </submittedName>
</protein>
<gene>
    <name evidence="1" type="ORF">UTI89UKE2_023</name>
</gene>
<name>A0AAE8C441_9CAUD</name>
<keyword evidence="2" id="KW-1185">Reference proteome</keyword>
<dbReference type="EMBL" id="MZ234049">
    <property type="protein sequence ID" value="QZI84557.1"/>
    <property type="molecule type" value="Genomic_DNA"/>
</dbReference>
<dbReference type="SUPFAM" id="SSF56300">
    <property type="entry name" value="Metallo-dependent phosphatases"/>
    <property type="match status" value="1"/>
</dbReference>
<proteinExistence type="predicted"/>
<sequence length="380" mass="43866">MNTGSYIVRLRQISYITNIKRRQRSARLRTVRHALLMQERRRRLKLGKLRSLYKDSEVLDAIEQATDEKGNVNYNEMARVLSCHPVGKKITRQLARYWHGQFKKTKKNGDYYQTLLQEDKRIKEERKLRTPDRYEDLAIVPLPDSPHRSVLVIPDTHAPYEHPDILEFLAAVAARYRPDTVVHLGDEADKHALSFHDSDPNLDSAGMELEKARVFMHKLHKMFPVMRLCHSNHGSMHFRKASAKGIPVQYLRTYREVFFPHGGGDQWDWQHTHVLELPNGEQVAFKHQPAGSVLADAAHERMNLVCGHLHGKMSVEYARNTHEQYWAVQGGCLIDESSRAFAYGRESKYKPALGCVVILEGVPHIVPMQTNSDNRWIGKI</sequence>
<evidence type="ECO:0000313" key="2">
    <source>
        <dbReference type="Proteomes" id="UP000828645"/>
    </source>
</evidence>